<dbReference type="GO" id="GO:0005524">
    <property type="term" value="F:ATP binding"/>
    <property type="evidence" value="ECO:0007669"/>
    <property type="project" value="UniProtKB-KW"/>
</dbReference>
<dbReference type="SMART" id="SM00382">
    <property type="entry name" value="AAA"/>
    <property type="match status" value="2"/>
</dbReference>
<accession>A0A2S4JHB9</accession>
<proteinExistence type="predicted"/>
<evidence type="ECO:0000256" key="5">
    <source>
        <dbReference type="ARBA" id="ARBA00022737"/>
    </source>
</evidence>
<dbReference type="GO" id="GO:0016887">
    <property type="term" value="F:ATP hydrolysis activity"/>
    <property type="evidence" value="ECO:0007669"/>
    <property type="project" value="InterPro"/>
</dbReference>
<evidence type="ECO:0000256" key="8">
    <source>
        <dbReference type="ARBA" id="ARBA00022967"/>
    </source>
</evidence>
<dbReference type="GO" id="GO:0005886">
    <property type="term" value="C:plasma membrane"/>
    <property type="evidence" value="ECO:0007669"/>
    <property type="project" value="UniProtKB-SubCell"/>
</dbReference>
<name>A0A2S4JHB9_9SPIO</name>
<evidence type="ECO:0000256" key="7">
    <source>
        <dbReference type="ARBA" id="ARBA00022840"/>
    </source>
</evidence>
<keyword evidence="8" id="KW-1278">Translocase</keyword>
<dbReference type="PANTHER" id="PTHR43790:SF3">
    <property type="entry name" value="D-ALLOSE IMPORT ATP-BINDING PROTEIN ALSA-RELATED"/>
    <property type="match status" value="1"/>
</dbReference>
<keyword evidence="5" id="KW-0677">Repeat</keyword>
<evidence type="ECO:0000259" key="10">
    <source>
        <dbReference type="PROSITE" id="PS50893"/>
    </source>
</evidence>
<dbReference type="InterPro" id="IPR050107">
    <property type="entry name" value="ABC_carbohydrate_import_ATPase"/>
</dbReference>
<feature type="domain" description="ABC transporter" evidence="10">
    <location>
        <begin position="253"/>
        <end position="497"/>
    </location>
</feature>
<dbReference type="Gene3D" id="3.40.50.300">
    <property type="entry name" value="P-loop containing nucleotide triphosphate hydrolases"/>
    <property type="match status" value="2"/>
</dbReference>
<dbReference type="AlphaFoldDB" id="A0A2S4JHB9"/>
<comment type="subcellular location">
    <subcellularLocation>
        <location evidence="1">Cell membrane</location>
        <topology evidence="1">Peripheral membrane protein</topology>
    </subcellularLocation>
</comment>
<evidence type="ECO:0000256" key="4">
    <source>
        <dbReference type="ARBA" id="ARBA00022597"/>
    </source>
</evidence>
<gene>
    <name evidence="11" type="ORF">AU468_11225</name>
</gene>
<evidence type="ECO:0000313" key="11">
    <source>
        <dbReference type="EMBL" id="POQ98958.1"/>
    </source>
</evidence>
<keyword evidence="7 11" id="KW-0067">ATP-binding</keyword>
<sequence>METKILELQNVTKVFPGVKALDNVQFDLRQGEIHCLMGENGAGKSTFIKVITGVHAPDEGEMLLGGEPVLFRTPREAYKAGIAAIYQHVTAYPDLTVAENIFMGHERVTPWTRRIDWARMHREAQDLLDSLDANFSSRERMGNLSVARQQIVEIAKALSAQARVLVMDEPTAALTRYESEELYRITEDLRNSGVSIIFISHRMEDIWRLADRVTVFRDGRYIDTWEAREITQHDLVVAMVGREISHLFPKRKVKTGDEILRVEKLGRRGFFQDISFSLKQGEILALTGLVGAGRTEVCEALYGVCSWDSGRVFLEGAPYRPGSPRQALEAGIGALPEDRQLEGLILQWEIGKNISLASLGEVSRRGWIQIARERDYAGGLAKKLSVKAPSIFTRVAALSGGNQQKVVVAKILSRDLKVIILDEPTKGVDVGAKAAIYEIIGDLAEQGYGIILVSSEMPEVLGLSDRIVVMKRGRVTAHMETARATQEEILRAAMVSDQKEMAHGEA</sequence>
<evidence type="ECO:0000256" key="9">
    <source>
        <dbReference type="ARBA" id="ARBA00023136"/>
    </source>
</evidence>
<dbReference type="FunFam" id="3.40.50.300:FF:000127">
    <property type="entry name" value="Ribose import ATP-binding protein RbsA"/>
    <property type="match status" value="1"/>
</dbReference>
<dbReference type="RefSeq" id="WP_103680811.1">
    <property type="nucleotide sequence ID" value="NZ_LPWH01000112.1"/>
</dbReference>
<dbReference type="EMBL" id="LPWH01000112">
    <property type="protein sequence ID" value="POQ98958.1"/>
    <property type="molecule type" value="Genomic_DNA"/>
</dbReference>
<dbReference type="PROSITE" id="PS00211">
    <property type="entry name" value="ABC_TRANSPORTER_1"/>
    <property type="match status" value="1"/>
</dbReference>
<feature type="domain" description="ABC transporter" evidence="10">
    <location>
        <begin position="6"/>
        <end position="243"/>
    </location>
</feature>
<dbReference type="Proteomes" id="UP000237350">
    <property type="component" value="Unassembled WGS sequence"/>
</dbReference>
<protein>
    <submittedName>
        <fullName evidence="11">D-ribose transporter ATP-binding protein</fullName>
    </submittedName>
</protein>
<dbReference type="InterPro" id="IPR003593">
    <property type="entry name" value="AAA+_ATPase"/>
</dbReference>
<evidence type="ECO:0000256" key="1">
    <source>
        <dbReference type="ARBA" id="ARBA00004202"/>
    </source>
</evidence>
<dbReference type="CDD" id="cd03215">
    <property type="entry name" value="ABC_Carb_Monos_II"/>
    <property type="match status" value="1"/>
</dbReference>
<keyword evidence="12" id="KW-1185">Reference proteome</keyword>
<organism evidence="11 12">
    <name type="scientific">Alkalispirochaeta sphaeroplastigenens</name>
    <dbReference type="NCBI Taxonomy" id="1187066"/>
    <lineage>
        <taxon>Bacteria</taxon>
        <taxon>Pseudomonadati</taxon>
        <taxon>Spirochaetota</taxon>
        <taxon>Spirochaetia</taxon>
        <taxon>Spirochaetales</taxon>
        <taxon>Spirochaetaceae</taxon>
        <taxon>Alkalispirochaeta</taxon>
    </lineage>
</organism>
<reference evidence="12" key="1">
    <citation type="submission" date="2015-12" db="EMBL/GenBank/DDBJ databases">
        <authorList>
            <person name="Lodha T.D."/>
            <person name="Chintalapati S."/>
            <person name="Chintalapati V.R."/>
            <person name="Sravanthi T."/>
        </authorList>
    </citation>
    <scope>NUCLEOTIDE SEQUENCE [LARGE SCALE GENOMIC DNA]</scope>
    <source>
        <strain evidence="12">JC133</strain>
    </source>
</reference>
<dbReference type="CDD" id="cd03216">
    <property type="entry name" value="ABC_Carb_Monos_I"/>
    <property type="match status" value="1"/>
</dbReference>
<keyword evidence="6" id="KW-0547">Nucleotide-binding</keyword>
<keyword evidence="4" id="KW-0762">Sugar transport</keyword>
<keyword evidence="2" id="KW-0813">Transport</keyword>
<dbReference type="SUPFAM" id="SSF52540">
    <property type="entry name" value="P-loop containing nucleoside triphosphate hydrolases"/>
    <property type="match status" value="2"/>
</dbReference>
<evidence type="ECO:0000313" key="12">
    <source>
        <dbReference type="Proteomes" id="UP000237350"/>
    </source>
</evidence>
<dbReference type="PROSITE" id="PS50893">
    <property type="entry name" value="ABC_TRANSPORTER_2"/>
    <property type="match status" value="2"/>
</dbReference>
<keyword evidence="9" id="KW-0472">Membrane</keyword>
<evidence type="ECO:0000256" key="6">
    <source>
        <dbReference type="ARBA" id="ARBA00022741"/>
    </source>
</evidence>
<dbReference type="InterPro" id="IPR003439">
    <property type="entry name" value="ABC_transporter-like_ATP-bd"/>
</dbReference>
<dbReference type="PANTHER" id="PTHR43790">
    <property type="entry name" value="CARBOHYDRATE TRANSPORT ATP-BINDING PROTEIN MG119-RELATED"/>
    <property type="match status" value="1"/>
</dbReference>
<evidence type="ECO:0000256" key="3">
    <source>
        <dbReference type="ARBA" id="ARBA00022475"/>
    </source>
</evidence>
<dbReference type="InterPro" id="IPR027417">
    <property type="entry name" value="P-loop_NTPase"/>
</dbReference>
<dbReference type="Pfam" id="PF00005">
    <property type="entry name" value="ABC_tran"/>
    <property type="match status" value="2"/>
</dbReference>
<comment type="caution">
    <text evidence="11">The sequence shown here is derived from an EMBL/GenBank/DDBJ whole genome shotgun (WGS) entry which is preliminary data.</text>
</comment>
<dbReference type="InterPro" id="IPR017871">
    <property type="entry name" value="ABC_transporter-like_CS"/>
</dbReference>
<evidence type="ECO:0000256" key="2">
    <source>
        <dbReference type="ARBA" id="ARBA00022448"/>
    </source>
</evidence>
<keyword evidence="3" id="KW-1003">Cell membrane</keyword>
<dbReference type="OrthoDB" id="304830at2"/>